<dbReference type="OrthoDB" id="651896at2"/>
<keyword evidence="1" id="KW-1133">Transmembrane helix</keyword>
<feature type="transmembrane region" description="Helical" evidence="1">
    <location>
        <begin position="52"/>
        <end position="71"/>
    </location>
</feature>
<name>A0A4R1B657_9BACT</name>
<evidence type="ECO:0008006" key="4">
    <source>
        <dbReference type="Google" id="ProtNLM"/>
    </source>
</evidence>
<dbReference type="NCBIfam" id="TIGR02608">
    <property type="entry name" value="delta_60_rpt"/>
    <property type="match status" value="5"/>
</dbReference>
<sequence>MDVFPNTAHLSVFTVQLSLAAIPGCCFLIWRRYVHISAASTHHLKSDPMRQLWLLCLAMLCAATCPAQSFVRDNLFNLNLPTSTINVRDMVIYSDKRILIGGEFHAYQGSFAYNRILRLSPNGTPDPTFTVPVVSGGRINCIAVQPWDSAIIIAGSFTNVNGSSRSGIARLLPSGALDAGFNPGTGISGSYAGELIVWAVGVRNDADPLKRRIIAGGQFNYFNGTLVSAGNGGGLVQLKTDGSLDNAALPIIDGGPVYALTVDENGRILAGGEFYRVNGADCWRFVRINTNGTTDNTLWTGRWDGFNSSVGNVQVYGGKIYVGGFFTQYRGNNAGHLVRINTDGAYDATFNTAPGFGGSTSSSCTQGIESKSLAFMSNGKVVVGGNFTDYKGNTAYRVARLNTDGSYDATCVTGTGFDHCVMRVAFQGTDDSLVLGGFFSSFKGEAQGSIIRIRKPPTSFTLALRAPVLQGARQGERVQLYWEASGAGSGSTQELLRSEDGRRFTVVHQLRGIDGQARYQFNDRAPGAGPLWYRLTLTEASGQQVSSVPVEIRDGGSRSAGLFPNPCAEHVRASLPGEYSGAVSVAVTTASGALLAPIHLQARAGAVEIPTQTLAAGMYLVVVRDARGTVLCSGAVLRAGR</sequence>
<dbReference type="EMBL" id="SJZI01000052">
    <property type="protein sequence ID" value="TCJ12067.1"/>
    <property type="molecule type" value="Genomic_DNA"/>
</dbReference>
<keyword evidence="1" id="KW-0812">Transmembrane</keyword>
<reference evidence="2 3" key="1">
    <citation type="submission" date="2019-03" db="EMBL/GenBank/DDBJ databases">
        <authorList>
            <person name="Kim M.K.M."/>
        </authorList>
    </citation>
    <scope>NUCLEOTIDE SEQUENCE [LARGE SCALE GENOMIC DNA]</scope>
    <source>
        <strain evidence="2 3">17J68-12</strain>
    </source>
</reference>
<organism evidence="2 3">
    <name type="scientific">Flaviaesturariibacter flavus</name>
    <dbReference type="NCBI Taxonomy" id="2502780"/>
    <lineage>
        <taxon>Bacteria</taxon>
        <taxon>Pseudomonadati</taxon>
        <taxon>Bacteroidota</taxon>
        <taxon>Chitinophagia</taxon>
        <taxon>Chitinophagales</taxon>
        <taxon>Chitinophagaceae</taxon>
        <taxon>Flaviaestuariibacter</taxon>
    </lineage>
</organism>
<keyword evidence="3" id="KW-1185">Reference proteome</keyword>
<dbReference type="InterPro" id="IPR013431">
    <property type="entry name" value="Delta_60_rpt"/>
</dbReference>
<dbReference type="Proteomes" id="UP000295334">
    <property type="component" value="Unassembled WGS sequence"/>
</dbReference>
<dbReference type="Pfam" id="PF17164">
    <property type="entry name" value="DUF5122"/>
    <property type="match status" value="5"/>
</dbReference>
<evidence type="ECO:0000313" key="2">
    <source>
        <dbReference type="EMBL" id="TCJ12067.1"/>
    </source>
</evidence>
<proteinExistence type="predicted"/>
<keyword evidence="1" id="KW-0472">Membrane</keyword>
<comment type="caution">
    <text evidence="2">The sequence shown here is derived from an EMBL/GenBank/DDBJ whole genome shotgun (WGS) entry which is preliminary data.</text>
</comment>
<dbReference type="SUPFAM" id="SSF63829">
    <property type="entry name" value="Calcium-dependent phosphotriesterase"/>
    <property type="match status" value="1"/>
</dbReference>
<gene>
    <name evidence="2" type="ORF">EPD60_16045</name>
</gene>
<dbReference type="Gene3D" id="2.80.10.50">
    <property type="match status" value="3"/>
</dbReference>
<protein>
    <recommendedName>
        <fullName evidence="4">T9SS type A sorting domain-containing protein</fullName>
    </recommendedName>
</protein>
<accession>A0A4R1B657</accession>
<evidence type="ECO:0000256" key="1">
    <source>
        <dbReference type="SAM" id="Phobius"/>
    </source>
</evidence>
<evidence type="ECO:0000313" key="3">
    <source>
        <dbReference type="Proteomes" id="UP000295334"/>
    </source>
</evidence>
<feature type="transmembrane region" description="Helical" evidence="1">
    <location>
        <begin position="12"/>
        <end position="31"/>
    </location>
</feature>
<dbReference type="AlphaFoldDB" id="A0A4R1B657"/>